<proteinExistence type="predicted"/>
<accession>A0A0N4YH37</accession>
<organism evidence="3">
    <name type="scientific">Nippostrongylus brasiliensis</name>
    <name type="common">Rat hookworm</name>
    <dbReference type="NCBI Taxonomy" id="27835"/>
    <lineage>
        <taxon>Eukaryota</taxon>
        <taxon>Metazoa</taxon>
        <taxon>Ecdysozoa</taxon>
        <taxon>Nematoda</taxon>
        <taxon>Chromadorea</taxon>
        <taxon>Rhabditida</taxon>
        <taxon>Rhabditina</taxon>
        <taxon>Rhabditomorpha</taxon>
        <taxon>Strongyloidea</taxon>
        <taxon>Heligmosomidae</taxon>
        <taxon>Nippostrongylus</taxon>
    </lineage>
</organism>
<dbReference type="Proteomes" id="UP000271162">
    <property type="component" value="Unassembled WGS sequence"/>
</dbReference>
<evidence type="ECO:0000313" key="3">
    <source>
        <dbReference type="WBParaSite" id="NBR_0001615001-mRNA-1"/>
    </source>
</evidence>
<evidence type="ECO:0000313" key="2">
    <source>
        <dbReference type="Proteomes" id="UP000271162"/>
    </source>
</evidence>
<dbReference type="STRING" id="27835.A0A0N4YH37"/>
<protein>
    <submittedName>
        <fullName evidence="3">Transposase</fullName>
    </submittedName>
</protein>
<reference evidence="1 2" key="2">
    <citation type="submission" date="2018-11" db="EMBL/GenBank/DDBJ databases">
        <authorList>
            <consortium name="Pathogen Informatics"/>
        </authorList>
    </citation>
    <scope>NUCLEOTIDE SEQUENCE [LARGE SCALE GENOMIC DNA]</scope>
</reference>
<name>A0A0N4YH37_NIPBR</name>
<keyword evidence="2" id="KW-1185">Reference proteome</keyword>
<sequence>MKEEAIAERAAILERENGQLRGQVALLKSETARLQLLLFSRQQLDAVATKLDVKSNSIDAILQNTSASVLPCEAEIHP</sequence>
<dbReference type="EMBL" id="UYSL01022063">
    <property type="protein sequence ID" value="VDL79746.1"/>
    <property type="molecule type" value="Genomic_DNA"/>
</dbReference>
<dbReference type="WBParaSite" id="NBR_0001615001-mRNA-1">
    <property type="protein sequence ID" value="NBR_0001615001-mRNA-1"/>
    <property type="gene ID" value="NBR_0001615001"/>
</dbReference>
<reference evidence="3" key="1">
    <citation type="submission" date="2017-02" db="UniProtKB">
        <authorList>
            <consortium name="WormBaseParasite"/>
        </authorList>
    </citation>
    <scope>IDENTIFICATION</scope>
</reference>
<dbReference type="AlphaFoldDB" id="A0A0N4YH37"/>
<gene>
    <name evidence="1" type="ORF">NBR_LOCUS16151</name>
</gene>
<evidence type="ECO:0000313" key="1">
    <source>
        <dbReference type="EMBL" id="VDL79746.1"/>
    </source>
</evidence>